<feature type="compositionally biased region" description="Low complexity" evidence="1">
    <location>
        <begin position="158"/>
        <end position="176"/>
    </location>
</feature>
<gene>
    <name evidence="3" type="ORF">PKNA1_C2_0617550</name>
</gene>
<dbReference type="EMBL" id="CWHQ02000009">
    <property type="protein sequence ID" value="SBO23993.1"/>
    <property type="molecule type" value="Genomic_DNA"/>
</dbReference>
<keyword evidence="2" id="KW-0732">Signal</keyword>
<evidence type="ECO:0000313" key="4">
    <source>
        <dbReference type="Proteomes" id="UP000182128"/>
    </source>
</evidence>
<dbReference type="Proteomes" id="UP000182128">
    <property type="component" value="Unassembled WGS sequence"/>
</dbReference>
<sequence>MYSIRGIIIHLFILLQCASVKAQEEGGNSSIMKRIGEGIAAGWKAYTDVFSTVCKEITTNSSDSNKGNGINVCDNSIAITLLLGIVSAIWGTFQYLCRLWCYRCCANCCRRRPRRTKSPKQIIYHVGYKPGEKTSKQDLYQEVCHESEKDLGPPPSASSPSSCSTSSQSSPSQAPESEVEQPESGQSGKRERVKGRREQRMEKALKGKKKR</sequence>
<feature type="region of interest" description="Disordered" evidence="1">
    <location>
        <begin position="146"/>
        <end position="211"/>
    </location>
</feature>
<reference evidence="4" key="1">
    <citation type="submission" date="2016-05" db="EMBL/GenBank/DDBJ databases">
        <authorList>
            <person name="Sharaf H."/>
        </authorList>
    </citation>
    <scope>NUCLEOTIDE SEQUENCE [LARGE SCALE GENOMIC DNA]</scope>
    <source>
        <strain evidence="4">H</strain>
    </source>
</reference>
<feature type="signal peptide" evidence="2">
    <location>
        <begin position="1"/>
        <end position="22"/>
    </location>
</feature>
<feature type="chain" id="PRO_5008361971" evidence="2">
    <location>
        <begin position="23"/>
        <end position="211"/>
    </location>
</feature>
<feature type="compositionally biased region" description="Basic and acidic residues" evidence="1">
    <location>
        <begin position="196"/>
        <end position="205"/>
    </location>
</feature>
<accession>A0A1A7VPI9</accession>
<evidence type="ECO:0000256" key="1">
    <source>
        <dbReference type="SAM" id="MobiDB-lite"/>
    </source>
</evidence>
<protein>
    <submittedName>
        <fullName evidence="3">Uncharacterized protein</fullName>
    </submittedName>
</protein>
<organism evidence="3 4">
    <name type="scientific">Plasmodium knowlesi (strain H)</name>
    <dbReference type="NCBI Taxonomy" id="5851"/>
    <lineage>
        <taxon>Eukaryota</taxon>
        <taxon>Sar</taxon>
        <taxon>Alveolata</taxon>
        <taxon>Apicomplexa</taxon>
        <taxon>Aconoidasida</taxon>
        <taxon>Haemosporida</taxon>
        <taxon>Plasmodiidae</taxon>
        <taxon>Plasmodium</taxon>
        <taxon>Plasmodium (Plasmodium)</taxon>
    </lineage>
</organism>
<name>A0A1A7VPI9_PLAKH</name>
<proteinExistence type="predicted"/>
<dbReference type="AlphaFoldDB" id="A0A1A7VPI9"/>
<evidence type="ECO:0000313" key="3">
    <source>
        <dbReference type="EMBL" id="SBO23993.1"/>
    </source>
</evidence>
<evidence type="ECO:0000256" key="2">
    <source>
        <dbReference type="SAM" id="SignalP"/>
    </source>
</evidence>